<comment type="caution">
    <text evidence="1">The sequence shown here is derived from an EMBL/GenBank/DDBJ whole genome shotgun (WGS) entry which is preliminary data.</text>
</comment>
<dbReference type="Proteomes" id="UP001153334">
    <property type="component" value="Unassembled WGS sequence"/>
</dbReference>
<protein>
    <submittedName>
        <fullName evidence="1">Uncharacterized protein</fullName>
    </submittedName>
</protein>
<reference evidence="1" key="1">
    <citation type="submission" date="2022-11" db="EMBL/GenBank/DDBJ databases">
        <title>Genome Sequence of Nemania bipapillata.</title>
        <authorList>
            <person name="Buettner E."/>
        </authorList>
    </citation>
    <scope>NUCLEOTIDE SEQUENCE</scope>
    <source>
        <strain evidence="1">CP14</strain>
    </source>
</reference>
<name>A0ACC2J6F0_9PEZI</name>
<organism evidence="1 2">
    <name type="scientific">Nemania bipapillata</name>
    <dbReference type="NCBI Taxonomy" id="110536"/>
    <lineage>
        <taxon>Eukaryota</taxon>
        <taxon>Fungi</taxon>
        <taxon>Dikarya</taxon>
        <taxon>Ascomycota</taxon>
        <taxon>Pezizomycotina</taxon>
        <taxon>Sordariomycetes</taxon>
        <taxon>Xylariomycetidae</taxon>
        <taxon>Xylariales</taxon>
        <taxon>Xylariaceae</taxon>
        <taxon>Nemania</taxon>
    </lineage>
</organism>
<proteinExistence type="predicted"/>
<keyword evidence="2" id="KW-1185">Reference proteome</keyword>
<evidence type="ECO:0000313" key="1">
    <source>
        <dbReference type="EMBL" id="KAJ8122918.1"/>
    </source>
</evidence>
<sequence>MDPSLVFGSLHAEFNCMPIAIQDAEAWFADVRELSTISNTKEEFEAALRKRRDERFAQISAAWRNTKTKLVSNPWLWDSQHLDKNNQQGSFAQLSRNFSYDCILAHFSNYLPEHHRPLEDEAWGIPLSPITVTSLPRTTFQPPWTRQPLGTSHLLREPEAPRPAERPEHREKREQIERRVAMLVHQAQLERGGQLQEPVGMPVIQEQLDRRVAMLMQQKAQLDRRDQLERREQLKKREQLEKRVEMPVKQEQPREQEQPKEPEQADELEQPRPDSALSASAPASASASAPDSRQEGIARSSKEPGRRGRIEKPHLKRRVGRWNTRQVLGRSARVQRRKERSSP</sequence>
<accession>A0ACC2J6F0</accession>
<evidence type="ECO:0000313" key="2">
    <source>
        <dbReference type="Proteomes" id="UP001153334"/>
    </source>
</evidence>
<dbReference type="EMBL" id="JAPESX010000154">
    <property type="protein sequence ID" value="KAJ8122918.1"/>
    <property type="molecule type" value="Genomic_DNA"/>
</dbReference>
<gene>
    <name evidence="1" type="ORF">ONZ43_g1005</name>
</gene>